<dbReference type="OrthoDB" id="630895at2759"/>
<evidence type="ECO:0000313" key="3">
    <source>
        <dbReference type="Proteomes" id="UP000714275"/>
    </source>
</evidence>
<name>A0A9P6ZPG8_9AGAM</name>
<dbReference type="PANTHER" id="PTHR43328">
    <property type="entry name" value="ACETYLTRANSFERASE-RELATED"/>
    <property type="match status" value="1"/>
</dbReference>
<protein>
    <submittedName>
        <fullName evidence="2">GNAT domain-containing protein</fullName>
    </submittedName>
</protein>
<accession>A0A9P6ZPG8</accession>
<dbReference type="InterPro" id="IPR016181">
    <property type="entry name" value="Acyl_CoA_acyltransferase"/>
</dbReference>
<feature type="domain" description="N-acetyltransferase" evidence="1">
    <location>
        <begin position="28"/>
        <end position="215"/>
    </location>
</feature>
<gene>
    <name evidence="2" type="ORF">EV702DRAFT_546637</name>
</gene>
<dbReference type="InterPro" id="IPR000182">
    <property type="entry name" value="GNAT_dom"/>
</dbReference>
<organism evidence="2 3">
    <name type="scientific">Suillus placidus</name>
    <dbReference type="NCBI Taxonomy" id="48579"/>
    <lineage>
        <taxon>Eukaryota</taxon>
        <taxon>Fungi</taxon>
        <taxon>Dikarya</taxon>
        <taxon>Basidiomycota</taxon>
        <taxon>Agaricomycotina</taxon>
        <taxon>Agaricomycetes</taxon>
        <taxon>Agaricomycetidae</taxon>
        <taxon>Boletales</taxon>
        <taxon>Suillineae</taxon>
        <taxon>Suillaceae</taxon>
        <taxon>Suillus</taxon>
    </lineage>
</organism>
<dbReference type="Pfam" id="PF13302">
    <property type="entry name" value="Acetyltransf_3"/>
    <property type="match status" value="1"/>
</dbReference>
<dbReference type="SUPFAM" id="SSF55729">
    <property type="entry name" value="Acyl-CoA N-acyltransferases (Nat)"/>
    <property type="match status" value="1"/>
</dbReference>
<dbReference type="EMBL" id="JABBWD010000044">
    <property type="protein sequence ID" value="KAG1774118.1"/>
    <property type="molecule type" value="Genomic_DNA"/>
</dbReference>
<reference evidence="2" key="1">
    <citation type="journal article" date="2020" name="New Phytol.">
        <title>Comparative genomics reveals dynamic genome evolution in host specialist ectomycorrhizal fungi.</title>
        <authorList>
            <person name="Lofgren L.A."/>
            <person name="Nguyen N.H."/>
            <person name="Vilgalys R."/>
            <person name="Ruytinx J."/>
            <person name="Liao H.L."/>
            <person name="Branco S."/>
            <person name="Kuo A."/>
            <person name="LaButti K."/>
            <person name="Lipzen A."/>
            <person name="Andreopoulos W."/>
            <person name="Pangilinan J."/>
            <person name="Riley R."/>
            <person name="Hundley H."/>
            <person name="Na H."/>
            <person name="Barry K."/>
            <person name="Grigoriev I.V."/>
            <person name="Stajich J.E."/>
            <person name="Kennedy P.G."/>
        </authorList>
    </citation>
    <scope>NUCLEOTIDE SEQUENCE</scope>
    <source>
        <strain evidence="2">DOB743</strain>
    </source>
</reference>
<dbReference type="GO" id="GO:0016747">
    <property type="term" value="F:acyltransferase activity, transferring groups other than amino-acyl groups"/>
    <property type="evidence" value="ECO:0007669"/>
    <property type="project" value="InterPro"/>
</dbReference>
<dbReference type="Gene3D" id="3.40.630.30">
    <property type="match status" value="1"/>
</dbReference>
<dbReference type="AlphaFoldDB" id="A0A9P6ZPG8"/>
<comment type="caution">
    <text evidence="2">The sequence shown here is derived from an EMBL/GenBank/DDBJ whole genome shotgun (WGS) entry which is preliminary data.</text>
</comment>
<proteinExistence type="predicted"/>
<evidence type="ECO:0000313" key="2">
    <source>
        <dbReference type="EMBL" id="KAG1774118.1"/>
    </source>
</evidence>
<dbReference type="Proteomes" id="UP000714275">
    <property type="component" value="Unassembled WGS sequence"/>
</dbReference>
<dbReference type="PANTHER" id="PTHR43328:SF1">
    <property type="entry name" value="N-ACETYLTRANSFERASE DOMAIN-CONTAINING PROTEIN"/>
    <property type="match status" value="1"/>
</dbReference>
<keyword evidence="3" id="KW-1185">Reference proteome</keyword>
<evidence type="ECO:0000259" key="1">
    <source>
        <dbReference type="Pfam" id="PF13302"/>
    </source>
</evidence>
<sequence length="248" mass="28267">MTRQLHPLEIDPKTGEPFLRLAPPHQNIILTPPRQGDQSVLIQHMNDPAIYRWIEGPPTPYLPEHADFWIQFVEGESDATLEYLRKSAEDFPDGPLQFVDASPVRHLREVKENGTDVLIGDVNFRRSPFEEVLDEEERKRLQEDNANKQAGDPTIQYAVGDWLAASHHGRGIMTAAIGLLMTAWGIPRMGVRHVVAHTFAGNIGSNRVFEKNGFVNRGLFDNGKMIRGEKKVMTLLEWKHDQDEFERT</sequence>